<dbReference type="InterPro" id="IPR036396">
    <property type="entry name" value="Cyt_P450_sf"/>
</dbReference>
<comment type="cofactor">
    <cofactor evidence="1 5">
        <name>heme</name>
        <dbReference type="ChEBI" id="CHEBI:30413"/>
    </cofactor>
</comment>
<keyword evidence="2 5" id="KW-0349">Heme</keyword>
<dbReference type="Proteomes" id="UP000554235">
    <property type="component" value="Unassembled WGS sequence"/>
</dbReference>
<dbReference type="SUPFAM" id="SSF48264">
    <property type="entry name" value="Cytochrome P450"/>
    <property type="match status" value="1"/>
</dbReference>
<evidence type="ECO:0000256" key="6">
    <source>
        <dbReference type="RuleBase" id="RU000461"/>
    </source>
</evidence>
<evidence type="ECO:0000256" key="4">
    <source>
        <dbReference type="ARBA" id="ARBA00023004"/>
    </source>
</evidence>
<dbReference type="PANTHER" id="PTHR24305:SF164">
    <property type="entry name" value="P450, PUTATIVE (EUROFUNG)-RELATED"/>
    <property type="match status" value="1"/>
</dbReference>
<organism evidence="7 8">
    <name type="scientific">Fusarium albosuccineum</name>
    <dbReference type="NCBI Taxonomy" id="1237068"/>
    <lineage>
        <taxon>Eukaryota</taxon>
        <taxon>Fungi</taxon>
        <taxon>Dikarya</taxon>
        <taxon>Ascomycota</taxon>
        <taxon>Pezizomycotina</taxon>
        <taxon>Sordariomycetes</taxon>
        <taxon>Hypocreomycetidae</taxon>
        <taxon>Hypocreales</taxon>
        <taxon>Nectriaceae</taxon>
        <taxon>Fusarium</taxon>
        <taxon>Fusarium decemcellulare species complex</taxon>
    </lineage>
</organism>
<dbReference type="InterPro" id="IPR050121">
    <property type="entry name" value="Cytochrome_P450_monoxygenase"/>
</dbReference>
<name>A0A8H4P082_9HYPO</name>
<accession>A0A8H4P082</accession>
<sequence>MFATLRKVDHAKRKRIFANRYANSNVSRGSAIAGIQERSRRFIERCTSNGSAAHDIFCEGTHLDVNLNIDRLVSFYAPRLHSLASGILRLWLKPRETPLLEQYVLQAVEQAKAEPFTLLSRLHEKSADINFTDTAAECLDHINAGIDTTGDLLCFLIWELSQPRSVDIQQKLHKELRLNPNTPLDQLPYLGAVVYEGLRCFPPIAMSLPRRVPPGGRHIDDTWLPADTIVSCQAYSVHWLHPSVFPAPEEYDPSQWLETEGDADRRKLMFAFSSGGRGCIGKHLALVEMKTLLRDVYSAYSTTPHMSMTEESMTMSDQLLSETRNA</sequence>
<evidence type="ECO:0000256" key="1">
    <source>
        <dbReference type="ARBA" id="ARBA00001971"/>
    </source>
</evidence>
<gene>
    <name evidence="7" type="ORF">FALBO_16214</name>
</gene>
<dbReference type="InterPro" id="IPR001128">
    <property type="entry name" value="Cyt_P450"/>
</dbReference>
<evidence type="ECO:0000256" key="3">
    <source>
        <dbReference type="ARBA" id="ARBA00022723"/>
    </source>
</evidence>
<keyword evidence="6" id="KW-0560">Oxidoreductase</keyword>
<evidence type="ECO:0000256" key="5">
    <source>
        <dbReference type="PIRSR" id="PIRSR602401-1"/>
    </source>
</evidence>
<dbReference type="Pfam" id="PF00067">
    <property type="entry name" value="p450"/>
    <property type="match status" value="1"/>
</dbReference>
<dbReference type="InterPro" id="IPR017972">
    <property type="entry name" value="Cyt_P450_CS"/>
</dbReference>
<dbReference type="EMBL" id="JAADYS010002987">
    <property type="protein sequence ID" value="KAF4452238.1"/>
    <property type="molecule type" value="Genomic_DNA"/>
</dbReference>
<dbReference type="OrthoDB" id="1470350at2759"/>
<comment type="similarity">
    <text evidence="6">Belongs to the cytochrome P450 family.</text>
</comment>
<comment type="caution">
    <text evidence="7">The sequence shown here is derived from an EMBL/GenBank/DDBJ whole genome shotgun (WGS) entry which is preliminary data.</text>
</comment>
<dbReference type="PROSITE" id="PS00086">
    <property type="entry name" value="CYTOCHROME_P450"/>
    <property type="match status" value="1"/>
</dbReference>
<dbReference type="GO" id="GO:0016705">
    <property type="term" value="F:oxidoreductase activity, acting on paired donors, with incorporation or reduction of molecular oxygen"/>
    <property type="evidence" value="ECO:0007669"/>
    <property type="project" value="InterPro"/>
</dbReference>
<protein>
    <submittedName>
        <fullName evidence="7">Cytochrome P450</fullName>
    </submittedName>
</protein>
<dbReference type="PRINTS" id="PR00463">
    <property type="entry name" value="EP450I"/>
</dbReference>
<keyword evidence="6" id="KW-0503">Monooxygenase</keyword>
<evidence type="ECO:0000256" key="2">
    <source>
        <dbReference type="ARBA" id="ARBA00022617"/>
    </source>
</evidence>
<dbReference type="GO" id="GO:0020037">
    <property type="term" value="F:heme binding"/>
    <property type="evidence" value="ECO:0007669"/>
    <property type="project" value="InterPro"/>
</dbReference>
<dbReference type="PRINTS" id="PR00385">
    <property type="entry name" value="P450"/>
</dbReference>
<dbReference type="PANTHER" id="PTHR24305">
    <property type="entry name" value="CYTOCHROME P450"/>
    <property type="match status" value="1"/>
</dbReference>
<keyword evidence="3 5" id="KW-0479">Metal-binding</keyword>
<keyword evidence="8" id="KW-1185">Reference proteome</keyword>
<evidence type="ECO:0000313" key="7">
    <source>
        <dbReference type="EMBL" id="KAF4452238.1"/>
    </source>
</evidence>
<dbReference type="InterPro" id="IPR002401">
    <property type="entry name" value="Cyt_P450_E_grp-I"/>
</dbReference>
<evidence type="ECO:0000313" key="8">
    <source>
        <dbReference type="Proteomes" id="UP000554235"/>
    </source>
</evidence>
<keyword evidence="4 5" id="KW-0408">Iron</keyword>
<feature type="binding site" description="axial binding residue" evidence="5">
    <location>
        <position position="279"/>
    </location>
    <ligand>
        <name>heme</name>
        <dbReference type="ChEBI" id="CHEBI:30413"/>
    </ligand>
    <ligandPart>
        <name>Fe</name>
        <dbReference type="ChEBI" id="CHEBI:18248"/>
    </ligandPart>
</feature>
<dbReference type="GO" id="GO:0004497">
    <property type="term" value="F:monooxygenase activity"/>
    <property type="evidence" value="ECO:0007669"/>
    <property type="project" value="UniProtKB-KW"/>
</dbReference>
<dbReference type="AlphaFoldDB" id="A0A8H4P082"/>
<dbReference type="GO" id="GO:0005506">
    <property type="term" value="F:iron ion binding"/>
    <property type="evidence" value="ECO:0007669"/>
    <property type="project" value="InterPro"/>
</dbReference>
<dbReference type="Gene3D" id="1.10.630.10">
    <property type="entry name" value="Cytochrome P450"/>
    <property type="match status" value="1"/>
</dbReference>
<proteinExistence type="inferred from homology"/>
<reference evidence="7 8" key="1">
    <citation type="submission" date="2020-01" db="EMBL/GenBank/DDBJ databases">
        <title>Identification and distribution of gene clusters putatively required for synthesis of sphingolipid metabolism inhibitors in phylogenetically diverse species of the filamentous fungus Fusarium.</title>
        <authorList>
            <person name="Kim H.-S."/>
            <person name="Busman M."/>
            <person name="Brown D.W."/>
            <person name="Divon H."/>
            <person name="Uhlig S."/>
            <person name="Proctor R.H."/>
        </authorList>
    </citation>
    <scope>NUCLEOTIDE SEQUENCE [LARGE SCALE GENOMIC DNA]</scope>
    <source>
        <strain evidence="7 8">NRRL 20459</strain>
    </source>
</reference>